<accession>W7EF76</accession>
<feature type="compositionally biased region" description="Gly residues" evidence="1">
    <location>
        <begin position="16"/>
        <end position="25"/>
    </location>
</feature>
<evidence type="ECO:0000256" key="1">
    <source>
        <dbReference type="SAM" id="MobiDB-lite"/>
    </source>
</evidence>
<dbReference type="EMBL" id="KI968714">
    <property type="protein sequence ID" value="EUN29213.1"/>
    <property type="molecule type" value="Genomic_DNA"/>
</dbReference>
<dbReference type="HOGENOM" id="CLU_2497565_0_0_1"/>
<dbReference type="RefSeq" id="XP_014558810.1">
    <property type="nucleotide sequence ID" value="XM_014703324.1"/>
</dbReference>
<reference evidence="2 3" key="1">
    <citation type="journal article" date="2013" name="PLoS Genet.">
        <title>Comparative genome structure, secondary metabolite, and effector coding capacity across Cochliobolus pathogens.</title>
        <authorList>
            <person name="Condon B.J."/>
            <person name="Leng Y."/>
            <person name="Wu D."/>
            <person name="Bushley K.E."/>
            <person name="Ohm R.A."/>
            <person name="Otillar R."/>
            <person name="Martin J."/>
            <person name="Schackwitz W."/>
            <person name="Grimwood J."/>
            <person name="MohdZainudin N."/>
            <person name="Xue C."/>
            <person name="Wang R."/>
            <person name="Manning V.A."/>
            <person name="Dhillon B."/>
            <person name="Tu Z.J."/>
            <person name="Steffenson B.J."/>
            <person name="Salamov A."/>
            <person name="Sun H."/>
            <person name="Lowry S."/>
            <person name="LaButti K."/>
            <person name="Han J."/>
            <person name="Copeland A."/>
            <person name="Lindquist E."/>
            <person name="Barry K."/>
            <person name="Schmutz J."/>
            <person name="Baker S.E."/>
            <person name="Ciuffetti L.M."/>
            <person name="Grigoriev I.V."/>
            <person name="Zhong S."/>
            <person name="Turgeon B.G."/>
        </authorList>
    </citation>
    <scope>NUCLEOTIDE SEQUENCE [LARGE SCALE GENOMIC DNA]</scope>
    <source>
        <strain evidence="2 3">FI3</strain>
    </source>
</reference>
<gene>
    <name evidence="2" type="ORF">COCVIDRAFT_93581</name>
</gene>
<organism evidence="2 3">
    <name type="scientific">Bipolaris victoriae (strain FI3)</name>
    <name type="common">Victoria blight of oats agent</name>
    <name type="synonym">Cochliobolus victoriae</name>
    <dbReference type="NCBI Taxonomy" id="930091"/>
    <lineage>
        <taxon>Eukaryota</taxon>
        <taxon>Fungi</taxon>
        <taxon>Dikarya</taxon>
        <taxon>Ascomycota</taxon>
        <taxon>Pezizomycotina</taxon>
        <taxon>Dothideomycetes</taxon>
        <taxon>Pleosporomycetidae</taxon>
        <taxon>Pleosporales</taxon>
        <taxon>Pleosporineae</taxon>
        <taxon>Pleosporaceae</taxon>
        <taxon>Bipolaris</taxon>
    </lineage>
</organism>
<keyword evidence="3" id="KW-1185">Reference proteome</keyword>
<protein>
    <submittedName>
        <fullName evidence="2">Uncharacterized protein</fullName>
    </submittedName>
</protein>
<proteinExistence type="predicted"/>
<feature type="region of interest" description="Disordered" evidence="1">
    <location>
        <begin position="1"/>
        <end position="26"/>
    </location>
</feature>
<dbReference type="GeneID" id="26259735"/>
<dbReference type="Proteomes" id="UP000054337">
    <property type="component" value="Unassembled WGS sequence"/>
</dbReference>
<evidence type="ECO:0000313" key="3">
    <source>
        <dbReference type="Proteomes" id="UP000054337"/>
    </source>
</evidence>
<sequence>MDNESPTQIVLRERGGGSGGGGGKGQSATLPELKYWSDVVFLQWQIVTGKKANLQFVVRLGITNQATLDILEQVLRKKTGVRMRRGWWRWRRMLFGG</sequence>
<dbReference type="AlphaFoldDB" id="W7EF76"/>
<name>W7EF76_BIPV3</name>
<dbReference type="OrthoDB" id="5337308at2759"/>
<evidence type="ECO:0000313" key="2">
    <source>
        <dbReference type="EMBL" id="EUN29213.1"/>
    </source>
</evidence>